<reference evidence="1" key="1">
    <citation type="submission" date="2014-03" db="EMBL/GenBank/DDBJ databases">
        <title>The sialotranscriptome of Amblyomma triste, Amblyomma parvum and Amblyomma cajennense ticks, uncovered by 454-based RNA-seq.</title>
        <authorList>
            <person name="Garcia G.R."/>
            <person name="Gardinassi L.G."/>
            <person name="Ribeiro J.M."/>
            <person name="Anatriello E."/>
            <person name="Ferreira B.R."/>
            <person name="Moreira H.N."/>
            <person name="Mafra C."/>
            <person name="Olegario M.M."/>
            <person name="Szabo P.J."/>
            <person name="Miranda-Santos I.K."/>
            <person name="Maruyama S.R."/>
        </authorList>
    </citation>
    <scope>NUCLEOTIDE SEQUENCE</scope>
    <source>
        <strain evidence="1">Mato Grasso do Sul</strain>
        <tissue evidence="1">Salivary glands</tissue>
    </source>
</reference>
<evidence type="ECO:0000313" key="1">
    <source>
        <dbReference type="EMBL" id="JAC28390.1"/>
    </source>
</evidence>
<dbReference type="AlphaFoldDB" id="A0A023G687"/>
<feature type="non-terminal residue" evidence="1">
    <location>
        <position position="1"/>
    </location>
</feature>
<protein>
    <submittedName>
        <fullName evidence="1">Uncharacterized protein</fullName>
    </submittedName>
</protein>
<organism evidence="1">
    <name type="scientific">Amblyomma triste</name>
    <name type="common">Neotropical tick</name>
    <dbReference type="NCBI Taxonomy" id="251400"/>
    <lineage>
        <taxon>Eukaryota</taxon>
        <taxon>Metazoa</taxon>
        <taxon>Ecdysozoa</taxon>
        <taxon>Arthropoda</taxon>
        <taxon>Chelicerata</taxon>
        <taxon>Arachnida</taxon>
        <taxon>Acari</taxon>
        <taxon>Parasitiformes</taxon>
        <taxon>Ixodida</taxon>
        <taxon>Ixodoidea</taxon>
        <taxon>Ixodidae</taxon>
        <taxon>Amblyomminae</taxon>
        <taxon>Amblyomma</taxon>
    </lineage>
</organism>
<accession>A0A023G687</accession>
<sequence>ASVLNDVFSNCFSTSSVVELPIFRGYKYLPMYPVVVHSDGVAKIIDNLKVFLAAGIDNINTKFLKSTKMYSSIILAKIFQMSFESCELP</sequence>
<dbReference type="EMBL" id="GBBM01007028">
    <property type="protein sequence ID" value="JAC28390.1"/>
    <property type="molecule type" value="mRNA"/>
</dbReference>
<proteinExistence type="evidence at transcript level"/>
<name>A0A023G687_AMBTT</name>